<gene>
    <name evidence="2" type="ORF">KK1_036792</name>
</gene>
<dbReference type="AlphaFoldDB" id="A0A151RH58"/>
<keyword evidence="3" id="KW-1185">Reference proteome</keyword>
<proteinExistence type="predicted"/>
<sequence length="115" mass="13118">MNYRGMIGSLLYLTASKPDIMFNVCLYARCQFDPKKSHPKAVKRVFRYLAGPTNLGMFYEKHNNFTLAGFFDIDYVGDRGERKSTNGGCHSLMDSFHQGDEQTSIVKKSSLPRPR</sequence>
<dbReference type="EMBL" id="KQ483750">
    <property type="protein sequence ID" value="KYP41827.1"/>
    <property type="molecule type" value="Genomic_DNA"/>
</dbReference>
<evidence type="ECO:0000256" key="1">
    <source>
        <dbReference type="SAM" id="MobiDB-lite"/>
    </source>
</evidence>
<evidence type="ECO:0000313" key="2">
    <source>
        <dbReference type="EMBL" id="KYP41827.1"/>
    </source>
</evidence>
<name>A0A151RH58_CAJCA</name>
<evidence type="ECO:0000313" key="3">
    <source>
        <dbReference type="Proteomes" id="UP000075243"/>
    </source>
</evidence>
<dbReference type="Gramene" id="C.cajan_35753.t">
    <property type="protein sequence ID" value="C.cajan_35753.t.cds1"/>
    <property type="gene ID" value="C.cajan_35753"/>
</dbReference>
<protein>
    <recommendedName>
        <fullName evidence="4">Retrovirus-related Pol polyprotein from transposon TNT 1-94</fullName>
    </recommendedName>
</protein>
<dbReference type="STRING" id="3821.A0A151RH58"/>
<dbReference type="PANTHER" id="PTHR11439">
    <property type="entry name" value="GAG-POL-RELATED RETROTRANSPOSON"/>
    <property type="match status" value="1"/>
</dbReference>
<dbReference type="Proteomes" id="UP000075243">
    <property type="component" value="Unassembled WGS sequence"/>
</dbReference>
<feature type="region of interest" description="Disordered" evidence="1">
    <location>
        <begin position="86"/>
        <end position="115"/>
    </location>
</feature>
<organism evidence="2 3">
    <name type="scientific">Cajanus cajan</name>
    <name type="common">Pigeon pea</name>
    <name type="synonym">Cajanus indicus</name>
    <dbReference type="NCBI Taxonomy" id="3821"/>
    <lineage>
        <taxon>Eukaryota</taxon>
        <taxon>Viridiplantae</taxon>
        <taxon>Streptophyta</taxon>
        <taxon>Embryophyta</taxon>
        <taxon>Tracheophyta</taxon>
        <taxon>Spermatophyta</taxon>
        <taxon>Magnoliopsida</taxon>
        <taxon>eudicotyledons</taxon>
        <taxon>Gunneridae</taxon>
        <taxon>Pentapetalae</taxon>
        <taxon>rosids</taxon>
        <taxon>fabids</taxon>
        <taxon>Fabales</taxon>
        <taxon>Fabaceae</taxon>
        <taxon>Papilionoideae</taxon>
        <taxon>50 kb inversion clade</taxon>
        <taxon>NPAAA clade</taxon>
        <taxon>indigoferoid/millettioid clade</taxon>
        <taxon>Phaseoleae</taxon>
        <taxon>Cajanus</taxon>
    </lineage>
</organism>
<reference evidence="2" key="1">
    <citation type="journal article" date="2012" name="Nat. Biotechnol.">
        <title>Draft genome sequence of pigeonpea (Cajanus cajan), an orphan legume crop of resource-poor farmers.</title>
        <authorList>
            <person name="Varshney R.K."/>
            <person name="Chen W."/>
            <person name="Li Y."/>
            <person name="Bharti A.K."/>
            <person name="Saxena R.K."/>
            <person name="Schlueter J.A."/>
            <person name="Donoghue M.T."/>
            <person name="Azam S."/>
            <person name="Fan G."/>
            <person name="Whaley A.M."/>
            <person name="Farmer A.D."/>
            <person name="Sheridan J."/>
            <person name="Iwata A."/>
            <person name="Tuteja R."/>
            <person name="Penmetsa R.V."/>
            <person name="Wu W."/>
            <person name="Upadhyaya H.D."/>
            <person name="Yang S.P."/>
            <person name="Shah T."/>
            <person name="Saxena K.B."/>
            <person name="Michael T."/>
            <person name="McCombie W.R."/>
            <person name="Yang B."/>
            <person name="Zhang G."/>
            <person name="Yang H."/>
            <person name="Wang J."/>
            <person name="Spillane C."/>
            <person name="Cook D.R."/>
            <person name="May G.D."/>
            <person name="Xu X."/>
            <person name="Jackson S.A."/>
        </authorList>
    </citation>
    <scope>NUCLEOTIDE SEQUENCE [LARGE SCALE GENOMIC DNA]</scope>
</reference>
<accession>A0A151RH58</accession>
<evidence type="ECO:0008006" key="4">
    <source>
        <dbReference type="Google" id="ProtNLM"/>
    </source>
</evidence>
<dbReference type="PANTHER" id="PTHR11439:SF442">
    <property type="entry name" value="CYSTEINE-RICH RLK (RECEPTOR-LIKE PROTEIN KINASE) 8"/>
    <property type="match status" value="1"/>
</dbReference>